<dbReference type="AlphaFoldDB" id="A0A212K8U7"/>
<organism evidence="1">
    <name type="scientific">uncultured Desulfovibrio sp</name>
    <dbReference type="NCBI Taxonomy" id="167968"/>
    <lineage>
        <taxon>Bacteria</taxon>
        <taxon>Pseudomonadati</taxon>
        <taxon>Thermodesulfobacteriota</taxon>
        <taxon>Desulfovibrionia</taxon>
        <taxon>Desulfovibrionales</taxon>
        <taxon>Desulfovibrionaceae</taxon>
        <taxon>Desulfovibrio</taxon>
        <taxon>environmental samples</taxon>
    </lineage>
</organism>
<dbReference type="EMBL" id="FLUP01000001">
    <property type="protein sequence ID" value="SBW08123.1"/>
    <property type="molecule type" value="Genomic_DNA"/>
</dbReference>
<accession>A0A212K8U7</accession>
<name>A0A212K8U7_9BACT</name>
<reference evidence="1" key="1">
    <citation type="submission" date="2016-04" db="EMBL/GenBank/DDBJ databases">
        <authorList>
            <person name="Evans L.H."/>
            <person name="Alamgir A."/>
            <person name="Owens N."/>
            <person name="Weber N.D."/>
            <person name="Virtaneva K."/>
            <person name="Barbian K."/>
            <person name="Babar A."/>
            <person name="Rosenke K."/>
        </authorList>
    </citation>
    <scope>NUCLEOTIDE SEQUENCE</scope>
    <source>
        <strain evidence="1">92-2</strain>
    </source>
</reference>
<gene>
    <name evidence="1" type="ORF">KM92DES2_12436</name>
</gene>
<proteinExistence type="predicted"/>
<sequence>MAPPQKPWVRLPNGFAPGKICRMHLSAGSTATTMPQAVFTALAAYGSFAACLPAKSLPPPFTTCPPR</sequence>
<evidence type="ECO:0000313" key="1">
    <source>
        <dbReference type="EMBL" id="SBW08123.1"/>
    </source>
</evidence>
<protein>
    <submittedName>
        <fullName evidence="1">Uncharacterized protein</fullName>
    </submittedName>
</protein>